<gene>
    <name evidence="1" type="ORF">SAMN02745157_1775</name>
</gene>
<dbReference type="InterPro" id="IPR009057">
    <property type="entry name" value="Homeodomain-like_sf"/>
</dbReference>
<dbReference type="AlphaFoldDB" id="A0A1M4ZC45"/>
<keyword evidence="2" id="KW-1185">Reference proteome</keyword>
<accession>A0A1M4ZC45</accession>
<protein>
    <submittedName>
        <fullName evidence="1">Transcriptional regulator, TetR family</fullName>
    </submittedName>
</protein>
<sequence length="219" mass="23936">MQRTVPDNVIDAFTALLAEKPYETIELGEIADRAGLTLGALREAADGKFAILAAFLRRIDRAVLDEIDSGSEDSRRDRLFDILMRRFDKLAPHKRAVAHLVASARRDPALALGLNGLALPSARYMLAAAGIGTDGLRGCARVQGLVTMLARLTPVWIDDTDPDQSRTMAALDKALSRAEGWDHRAGKIEKAFCRIGRRFDRRSRTRSDAPASPESEAAA</sequence>
<dbReference type="Proteomes" id="UP000184485">
    <property type="component" value="Unassembled WGS sequence"/>
</dbReference>
<name>A0A1M4ZC45_9HYPH</name>
<dbReference type="STRING" id="1122133.SAMN02745157_1775"/>
<reference evidence="1 2" key="1">
    <citation type="submission" date="2016-11" db="EMBL/GenBank/DDBJ databases">
        <authorList>
            <person name="Jaros S."/>
            <person name="Januszkiewicz K."/>
            <person name="Wedrychowicz H."/>
        </authorList>
    </citation>
    <scope>NUCLEOTIDE SEQUENCE [LARGE SCALE GENOMIC DNA]</scope>
    <source>
        <strain evidence="1 2">DSM 19436</strain>
    </source>
</reference>
<dbReference type="EMBL" id="FQUP01000001">
    <property type="protein sequence ID" value="SHF15633.1"/>
    <property type="molecule type" value="Genomic_DNA"/>
</dbReference>
<dbReference type="RefSeq" id="WP_073052286.1">
    <property type="nucleotide sequence ID" value="NZ_FQUP01000001.1"/>
</dbReference>
<organism evidence="1 2">
    <name type="scientific">Kaistia soli DSM 19436</name>
    <dbReference type="NCBI Taxonomy" id="1122133"/>
    <lineage>
        <taxon>Bacteria</taxon>
        <taxon>Pseudomonadati</taxon>
        <taxon>Pseudomonadota</taxon>
        <taxon>Alphaproteobacteria</taxon>
        <taxon>Hyphomicrobiales</taxon>
        <taxon>Kaistiaceae</taxon>
        <taxon>Kaistia</taxon>
    </lineage>
</organism>
<evidence type="ECO:0000313" key="2">
    <source>
        <dbReference type="Proteomes" id="UP000184485"/>
    </source>
</evidence>
<dbReference type="SUPFAM" id="SSF46689">
    <property type="entry name" value="Homeodomain-like"/>
    <property type="match status" value="1"/>
</dbReference>
<dbReference type="Gene3D" id="1.10.357.10">
    <property type="entry name" value="Tetracycline Repressor, domain 2"/>
    <property type="match status" value="1"/>
</dbReference>
<dbReference type="OrthoDB" id="7828598at2"/>
<proteinExistence type="predicted"/>
<evidence type="ECO:0000313" key="1">
    <source>
        <dbReference type="EMBL" id="SHF15633.1"/>
    </source>
</evidence>